<accession>A0A7X3FMA4</accession>
<dbReference type="AlphaFoldDB" id="A0A7X3FMA4"/>
<evidence type="ECO:0000313" key="3">
    <source>
        <dbReference type="Proteomes" id="UP000490800"/>
    </source>
</evidence>
<sequence>MKMKRTMVTAMLCMLLLAIIPLTASAAVSSNTAQGQGNLIVTGSVANFHGGDLILKEITSGRTVYSAHYSAPLGNTVVVESLNGTFTNLPYGTYQLTWTGNLGGSFSIHF</sequence>
<proteinExistence type="predicted"/>
<organism evidence="2 3">
    <name type="scientific">Paenibacillus lutrae</name>
    <dbReference type="NCBI Taxonomy" id="2078573"/>
    <lineage>
        <taxon>Bacteria</taxon>
        <taxon>Bacillati</taxon>
        <taxon>Bacillota</taxon>
        <taxon>Bacilli</taxon>
        <taxon>Bacillales</taxon>
        <taxon>Paenibacillaceae</taxon>
        <taxon>Paenibacillus</taxon>
    </lineage>
</organism>
<gene>
    <name evidence="2" type="ORF">EDM21_22945</name>
</gene>
<name>A0A7X3FMA4_9BACL</name>
<protein>
    <submittedName>
        <fullName evidence="2">Uncharacterized protein</fullName>
    </submittedName>
</protein>
<dbReference type="RefSeq" id="WP_157338711.1">
    <property type="nucleotide sequence ID" value="NZ_RHLK01000022.1"/>
</dbReference>
<comment type="caution">
    <text evidence="2">The sequence shown here is derived from an EMBL/GenBank/DDBJ whole genome shotgun (WGS) entry which is preliminary data.</text>
</comment>
<dbReference type="Proteomes" id="UP000490800">
    <property type="component" value="Unassembled WGS sequence"/>
</dbReference>
<reference evidence="2 3" key="1">
    <citation type="journal article" date="2019" name="Microorganisms">
        <title>Paenibacillus lutrae sp. nov., A Chitinolytic Species Isolated from A River Otter in Castril Natural Park, Granada, Spain.</title>
        <authorList>
            <person name="Rodriguez M."/>
            <person name="Reina J.C."/>
            <person name="Bejar V."/>
            <person name="Llamas I."/>
        </authorList>
    </citation>
    <scope>NUCLEOTIDE SEQUENCE [LARGE SCALE GENOMIC DNA]</scope>
    <source>
        <strain evidence="2 3">N10</strain>
    </source>
</reference>
<feature type="signal peptide" evidence="1">
    <location>
        <begin position="1"/>
        <end position="26"/>
    </location>
</feature>
<evidence type="ECO:0000313" key="2">
    <source>
        <dbReference type="EMBL" id="MVP02345.1"/>
    </source>
</evidence>
<evidence type="ECO:0000256" key="1">
    <source>
        <dbReference type="SAM" id="SignalP"/>
    </source>
</evidence>
<dbReference type="OrthoDB" id="2614884at2"/>
<feature type="chain" id="PRO_5031390519" evidence="1">
    <location>
        <begin position="27"/>
        <end position="110"/>
    </location>
</feature>
<keyword evidence="1" id="KW-0732">Signal</keyword>
<dbReference type="EMBL" id="RHLK01000022">
    <property type="protein sequence ID" value="MVP02345.1"/>
    <property type="molecule type" value="Genomic_DNA"/>
</dbReference>
<keyword evidence="3" id="KW-1185">Reference proteome</keyword>